<proteinExistence type="predicted"/>
<gene>
    <name evidence="1" type="ORF">UFJFPfSW6_00038</name>
</gene>
<organism evidence="1 2">
    <name type="scientific">Pseudomonas phage UFJF_PfSW6</name>
    <dbReference type="NCBI Taxonomy" id="3003725"/>
    <lineage>
        <taxon>Viruses</taxon>
        <taxon>Duplodnaviria</taxon>
        <taxon>Heunggongvirae</taxon>
        <taxon>Uroviricota</taxon>
        <taxon>Caudoviricetes</taxon>
        <taxon>Autographivirales</taxon>
        <taxon>Autotranscriptaviridae</taxon>
        <taxon>Studiervirinae</taxon>
        <taxon>Pijolavirus</taxon>
        <taxon>Pijolavirus UFJFPfSW6</taxon>
    </lineage>
</organism>
<protein>
    <submittedName>
        <fullName evidence="1">Internal virion protein A</fullName>
    </submittedName>
</protein>
<accession>A0AAF0AG94</accession>
<evidence type="ECO:0000313" key="2">
    <source>
        <dbReference type="Proteomes" id="UP001221264"/>
    </source>
</evidence>
<keyword evidence="2" id="KW-1185">Reference proteome</keyword>
<dbReference type="Proteomes" id="UP001221264">
    <property type="component" value="Segment"/>
</dbReference>
<name>A0AAF0AG94_9CAUD</name>
<dbReference type="InterPro" id="IPR020335">
    <property type="entry name" value="Phage_T7_Gp13"/>
</dbReference>
<dbReference type="EMBL" id="OP924544">
    <property type="protein sequence ID" value="WAX22752.1"/>
    <property type="molecule type" value="Genomic_DNA"/>
</dbReference>
<evidence type="ECO:0000313" key="1">
    <source>
        <dbReference type="EMBL" id="WAX22752.1"/>
    </source>
</evidence>
<sequence>MTLRIVKATRDHLVTAALDLSKGDLEEFHCNKANRNPVDVLPKHLDSTTHAIMLGSLVLAVGGSRHPDIWFVTTNVVETLDRAERFGFYRLLKEHLADVRDRGPNQSFTNFVSKNNKGHIRLLESLGATFQSGYVMSEAGFQFKQFWL</sequence>
<dbReference type="Pfam" id="PF11090">
    <property type="entry name" value="Phage_T7_Gp13"/>
    <property type="match status" value="1"/>
</dbReference>
<reference evidence="2" key="1">
    <citation type="journal article" date="2023" name="3 Biotech.">
        <title>Genome sequencing of Pseudomonas fluorescens phage UFJF_PfSW6: a novel lytic Pijolavirus specie with potential for biocontrol in the dairy industry.</title>
        <authorList>
            <person name="Vidigal P.M.P."/>
            <person name="Hungaro H.M."/>
        </authorList>
    </citation>
    <scope>NUCLEOTIDE SEQUENCE [LARGE SCALE GENOMIC DNA]</scope>
</reference>